<accession>A0A835IXH3</accession>
<feature type="region of interest" description="Disordered" evidence="1">
    <location>
        <begin position="36"/>
        <end position="68"/>
    </location>
</feature>
<dbReference type="PANTHER" id="PTHR33095:SF127">
    <property type="entry name" value="OS05G0578100 PROTEIN"/>
    <property type="match status" value="1"/>
</dbReference>
<evidence type="ECO:0000256" key="1">
    <source>
        <dbReference type="SAM" id="MobiDB-lite"/>
    </source>
</evidence>
<feature type="compositionally biased region" description="Acidic residues" evidence="1">
    <location>
        <begin position="59"/>
        <end position="68"/>
    </location>
</feature>
<keyword evidence="3" id="KW-1185">Reference proteome</keyword>
<comment type="caution">
    <text evidence="2">The sequence shown here is derived from an EMBL/GenBank/DDBJ whole genome shotgun (WGS) entry which is preliminary data.</text>
</comment>
<feature type="compositionally biased region" description="Basic and acidic residues" evidence="1">
    <location>
        <begin position="44"/>
        <end position="58"/>
    </location>
</feature>
<feature type="compositionally biased region" description="Basic and acidic residues" evidence="1">
    <location>
        <begin position="242"/>
        <end position="252"/>
    </location>
</feature>
<dbReference type="AlphaFoldDB" id="A0A835IXH3"/>
<feature type="compositionally biased region" description="Basic and acidic residues" evidence="1">
    <location>
        <begin position="213"/>
        <end position="226"/>
    </location>
</feature>
<proteinExistence type="predicted"/>
<evidence type="ECO:0000313" key="2">
    <source>
        <dbReference type="EMBL" id="KAF9625534.1"/>
    </source>
</evidence>
<dbReference type="Proteomes" id="UP000631114">
    <property type="component" value="Unassembled WGS sequence"/>
</dbReference>
<feature type="region of interest" description="Disordered" evidence="1">
    <location>
        <begin position="213"/>
        <end position="252"/>
    </location>
</feature>
<dbReference type="OrthoDB" id="666789at2759"/>
<dbReference type="Pfam" id="PF07816">
    <property type="entry name" value="DUF1645"/>
    <property type="match status" value="1"/>
</dbReference>
<organism evidence="2 3">
    <name type="scientific">Coptis chinensis</name>
    <dbReference type="NCBI Taxonomy" id="261450"/>
    <lineage>
        <taxon>Eukaryota</taxon>
        <taxon>Viridiplantae</taxon>
        <taxon>Streptophyta</taxon>
        <taxon>Embryophyta</taxon>
        <taxon>Tracheophyta</taxon>
        <taxon>Spermatophyta</taxon>
        <taxon>Magnoliopsida</taxon>
        <taxon>Ranunculales</taxon>
        <taxon>Ranunculaceae</taxon>
        <taxon>Coptidoideae</taxon>
        <taxon>Coptis</taxon>
    </lineage>
</organism>
<dbReference type="PANTHER" id="PTHR33095">
    <property type="entry name" value="OS07G0619500 PROTEIN"/>
    <property type="match status" value="1"/>
</dbReference>
<gene>
    <name evidence="2" type="ORF">IFM89_023845</name>
</gene>
<evidence type="ECO:0000313" key="3">
    <source>
        <dbReference type="Proteomes" id="UP000631114"/>
    </source>
</evidence>
<protein>
    <submittedName>
        <fullName evidence="2">Uncharacterized protein</fullName>
    </submittedName>
</protein>
<dbReference type="InterPro" id="IPR012442">
    <property type="entry name" value="DUF1645_plant"/>
</dbReference>
<reference evidence="2 3" key="1">
    <citation type="submission" date="2020-10" db="EMBL/GenBank/DDBJ databases">
        <title>The Coptis chinensis genome and diversification of protoberbering-type alkaloids.</title>
        <authorList>
            <person name="Wang B."/>
            <person name="Shu S."/>
            <person name="Song C."/>
            <person name="Liu Y."/>
        </authorList>
    </citation>
    <scope>NUCLEOTIDE SEQUENCE [LARGE SCALE GENOMIC DNA]</scope>
    <source>
        <strain evidence="2">HL-2020</strain>
        <tissue evidence="2">Leaf</tissue>
    </source>
</reference>
<dbReference type="EMBL" id="JADFTS010000001">
    <property type="protein sequence ID" value="KAF9625534.1"/>
    <property type="molecule type" value="Genomic_DNA"/>
</dbReference>
<sequence length="285" mass="32211">MQGGSIMSLSPSFNSYSSKRFAEIAAKVTEEFSDQLEELGLEEEAVRNREEEEKRTESDDGEEEEDDDFEFAVLCRDPNTSPISADEIFSNGQIKPIYPVFNRDLLFAGGQDDFTKLQNGTTVRLPLRKLLTEERDPTASSSSSEADELEALPDGTYCVWTPKPVQGSPELRKKSKSTGSSKRWRFRDLLHRSNSDGKDTFVFLAPSIKKKEKNVEAVSKERRDSISGKGKSKGEASSTSAHEAHYMRNRAIKESDRRRSYLPYRQDLVGFFANVNGLNRTLRPF</sequence>
<name>A0A835IXH3_9MAGN</name>